<dbReference type="STRING" id="1296121.A0A1A6AEK1"/>
<name>A0A1A6AEK1_9TREE</name>
<feature type="compositionally biased region" description="Polar residues" evidence="2">
    <location>
        <begin position="1"/>
        <end position="16"/>
    </location>
</feature>
<dbReference type="GeneID" id="28963990"/>
<reference evidence="3" key="1">
    <citation type="submission" date="2013-07" db="EMBL/GenBank/DDBJ databases">
        <title>The Genome Sequence of Cryptococcus dejecticola CBS10117.</title>
        <authorList>
            <consortium name="The Broad Institute Genome Sequencing Platform"/>
            <person name="Cuomo C."/>
            <person name="Litvintseva A."/>
            <person name="Chen Y."/>
            <person name="Heitman J."/>
            <person name="Sun S."/>
            <person name="Springer D."/>
            <person name="Dromer F."/>
            <person name="Young S.K."/>
            <person name="Zeng Q."/>
            <person name="Gargeya S."/>
            <person name="Fitzgerald M."/>
            <person name="Abouelleil A."/>
            <person name="Alvarado L."/>
            <person name="Berlin A.M."/>
            <person name="Chapman S.B."/>
            <person name="Dewar J."/>
            <person name="Goldberg J."/>
            <person name="Griggs A."/>
            <person name="Gujja S."/>
            <person name="Hansen M."/>
            <person name="Howarth C."/>
            <person name="Imamovic A."/>
            <person name="Larimer J."/>
            <person name="McCowan C."/>
            <person name="Murphy C."/>
            <person name="Pearson M."/>
            <person name="Priest M."/>
            <person name="Roberts A."/>
            <person name="Saif S."/>
            <person name="Shea T."/>
            <person name="Sykes S."/>
            <person name="Wortman J."/>
            <person name="Nusbaum C."/>
            <person name="Birren B."/>
        </authorList>
    </citation>
    <scope>NUCLEOTIDE SEQUENCE [LARGE SCALE GENOMIC DNA]</scope>
    <source>
        <strain evidence="3">CBS 10117</strain>
    </source>
</reference>
<feature type="coiled-coil region" evidence="1">
    <location>
        <begin position="568"/>
        <end position="661"/>
    </location>
</feature>
<feature type="coiled-coil region" evidence="1">
    <location>
        <begin position="422"/>
        <end position="463"/>
    </location>
</feature>
<feature type="region of interest" description="Disordered" evidence="2">
    <location>
        <begin position="684"/>
        <end position="708"/>
    </location>
</feature>
<feature type="compositionally biased region" description="Polar residues" evidence="2">
    <location>
        <begin position="28"/>
        <end position="63"/>
    </location>
</feature>
<feature type="region of interest" description="Disordered" evidence="2">
    <location>
        <begin position="1"/>
        <end position="126"/>
    </location>
</feature>
<feature type="region of interest" description="Disordered" evidence="2">
    <location>
        <begin position="197"/>
        <end position="280"/>
    </location>
</feature>
<gene>
    <name evidence="3" type="ORF">I303_00291</name>
    <name evidence="4" type="ORF">I303_100291</name>
</gene>
<evidence type="ECO:0000313" key="3">
    <source>
        <dbReference type="EMBL" id="OBR88474.1"/>
    </source>
</evidence>
<dbReference type="EMBL" id="KI894027">
    <property type="protein sequence ID" value="OBR88474.1"/>
    <property type="molecule type" value="Genomic_DNA"/>
</dbReference>
<dbReference type="OrthoDB" id="10687435at2759"/>
<dbReference type="EMBL" id="CP144530">
    <property type="protein sequence ID" value="WWC57756.1"/>
    <property type="molecule type" value="Genomic_DNA"/>
</dbReference>
<accession>A0A1A6AEK1</accession>
<reference evidence="4" key="2">
    <citation type="submission" date="2013-07" db="EMBL/GenBank/DDBJ databases">
        <authorList>
            <consortium name="The Broad Institute Genome Sequencing Platform"/>
            <person name="Cuomo C."/>
            <person name="Litvintseva A."/>
            <person name="Chen Y."/>
            <person name="Heitman J."/>
            <person name="Sun S."/>
            <person name="Springer D."/>
            <person name="Dromer F."/>
            <person name="Young S.K."/>
            <person name="Zeng Q."/>
            <person name="Gargeya S."/>
            <person name="Fitzgerald M."/>
            <person name="Abouelleil A."/>
            <person name="Alvarado L."/>
            <person name="Berlin A.M."/>
            <person name="Chapman S.B."/>
            <person name="Dewar J."/>
            <person name="Goldberg J."/>
            <person name="Griggs A."/>
            <person name="Gujja S."/>
            <person name="Hansen M."/>
            <person name="Howarth C."/>
            <person name="Imamovic A."/>
            <person name="Larimer J."/>
            <person name="McCowan C."/>
            <person name="Murphy C."/>
            <person name="Pearson M."/>
            <person name="Priest M."/>
            <person name="Roberts A."/>
            <person name="Saif S."/>
            <person name="Shea T."/>
            <person name="Sykes S."/>
            <person name="Wortman J."/>
            <person name="Nusbaum C."/>
            <person name="Birren B."/>
        </authorList>
    </citation>
    <scope>NUCLEOTIDE SEQUENCE</scope>
    <source>
        <strain evidence="4">CBS 10117</strain>
    </source>
</reference>
<feature type="compositionally biased region" description="Basic and acidic residues" evidence="2">
    <location>
        <begin position="271"/>
        <end position="280"/>
    </location>
</feature>
<feature type="compositionally biased region" description="Basic residues" evidence="2">
    <location>
        <begin position="958"/>
        <end position="969"/>
    </location>
</feature>
<evidence type="ECO:0000313" key="5">
    <source>
        <dbReference type="Proteomes" id="UP000078595"/>
    </source>
</evidence>
<feature type="compositionally biased region" description="Basic and acidic residues" evidence="2">
    <location>
        <begin position="838"/>
        <end position="848"/>
    </location>
</feature>
<dbReference type="Proteomes" id="UP000078595">
    <property type="component" value="Chromosome 1"/>
</dbReference>
<dbReference type="AlphaFoldDB" id="A0A1A6AEK1"/>
<proteinExistence type="predicted"/>
<feature type="coiled-coil region" evidence="1">
    <location>
        <begin position="487"/>
        <end position="521"/>
    </location>
</feature>
<feature type="compositionally biased region" description="Polar residues" evidence="2">
    <location>
        <begin position="941"/>
        <end position="954"/>
    </location>
</feature>
<evidence type="ECO:0000256" key="2">
    <source>
        <dbReference type="SAM" id="MobiDB-lite"/>
    </source>
</evidence>
<dbReference type="KEGG" id="kdj:28963990"/>
<feature type="compositionally biased region" description="Basic and acidic residues" evidence="2">
    <location>
        <begin position="802"/>
        <end position="817"/>
    </location>
</feature>
<keyword evidence="5" id="KW-1185">Reference proteome</keyword>
<dbReference type="RefSeq" id="XP_018266316.1">
    <property type="nucleotide sequence ID" value="XM_018403662.1"/>
</dbReference>
<reference evidence="4" key="3">
    <citation type="submission" date="2024-02" db="EMBL/GenBank/DDBJ databases">
        <title>Comparative genomics of Cryptococcus and Kwoniella reveals pathogenesis evolution and contrasting modes of karyotype evolution via chromosome fusion or intercentromeric recombination.</title>
        <authorList>
            <person name="Coelho M.A."/>
            <person name="David-Palma M."/>
            <person name="Shea T."/>
            <person name="Bowers K."/>
            <person name="McGinley-Smith S."/>
            <person name="Mohammad A.W."/>
            <person name="Gnirke A."/>
            <person name="Yurkov A.M."/>
            <person name="Nowrousian M."/>
            <person name="Sun S."/>
            <person name="Cuomo C.A."/>
            <person name="Heitman J."/>
        </authorList>
    </citation>
    <scope>NUCLEOTIDE SEQUENCE</scope>
    <source>
        <strain evidence="4">CBS 10117</strain>
    </source>
</reference>
<organism evidence="3">
    <name type="scientific">Kwoniella dejecticola CBS 10117</name>
    <dbReference type="NCBI Taxonomy" id="1296121"/>
    <lineage>
        <taxon>Eukaryota</taxon>
        <taxon>Fungi</taxon>
        <taxon>Dikarya</taxon>
        <taxon>Basidiomycota</taxon>
        <taxon>Agaricomycotina</taxon>
        <taxon>Tremellomycetes</taxon>
        <taxon>Tremellales</taxon>
        <taxon>Cryptococcaceae</taxon>
        <taxon>Kwoniella</taxon>
    </lineage>
</organism>
<feature type="region of interest" description="Disordered" evidence="2">
    <location>
        <begin position="775"/>
        <end position="1000"/>
    </location>
</feature>
<protein>
    <submittedName>
        <fullName evidence="3">Uncharacterized protein</fullName>
    </submittedName>
</protein>
<feature type="compositionally biased region" description="Polar residues" evidence="2">
    <location>
        <begin position="236"/>
        <end position="260"/>
    </location>
</feature>
<dbReference type="VEuPathDB" id="FungiDB:I303_00291"/>
<evidence type="ECO:0000313" key="4">
    <source>
        <dbReference type="EMBL" id="WWC57756.1"/>
    </source>
</evidence>
<keyword evidence="1" id="KW-0175">Coiled coil</keyword>
<evidence type="ECO:0000256" key="1">
    <source>
        <dbReference type="SAM" id="Coils"/>
    </source>
</evidence>
<sequence>MSQPFPTVSQHSARSQPQPPLNRAASASRINPTGKFPSTPTPMASKTWSTPSVSMPSHMQQQAIHPRPQNPSQTQDYNHYRPPSRSTSRQHGHSLHTPVQQTQAEPPMTLPRATRSVDGGETSNRFNATYPLAQSVPGAFIPPATFLKSASASGRDQATGPEVYHAQRDTVEMFHPEDEIDAHDQITVENTLYNRTKLGRFDDPDGQETPPVHMSQDLPPSSQAHRSREEMRFTRSRTPSVATSVINGSRLNGGNVSPDSSAPRPTFTGHKFSEKSHRPTLDEALGDVHSWQDAMKIEAEWKTNEIAYLQGETKRLQDIAERSNAERHRAISDTRQKANVIAELTSQLNILRETARRTISDAEEKEAVIQEQQSSVVAQIKGLDEDVKTFRESEIKHLTNAVNGYKSTIESIKSKLAEFRDVSASEGVIAELEKKNKELARTIKDQNDANVRLQAKVEHYETMVGPSIRKLDKSVVDLGKTSDLTLLSDATRRNEGLQNKLKDTEQETINLRHQLDVSNEKCERYGNLLDEHLNLFRQKGCEGYDIQTLLDDLDRKYRIEVESRVRELDDEKFRLQQLQAQLDKLDDDRDAFIAKDNQQADQSARIEEYKAKVRSMEKTIDTQAREKDLLGEANQKSLQEVQRLKDEIAEVRSESDAQRHELRQCHKDLEQGAAALKQVTIELEQKTTARPAETSENPEAGIERMRRGISTDSEKRLVEWARNAVKVDFTEKETKLRTSPSLRDTFGKADAKVTTDPVNQVKSLTSKIRKLEEGEAAPKKQIVEPQDVDTIKKAASTQEASSSRRMDNARRVAKENIKPTSPRTGDARTNGKRAWNAAHHESSEEREMPPPSQKRRKVARVIQQDSEDEYGEFGIDNETLGQVQLENVGKSNRHDAEESTPADGPGSSSKSQYIEIDELADSQTDQAEKTSKSSRNHKPSESQAHASVEQSATTVIPKVKHNAKTKSKAVNRGLDDDSDYAPPIKTKKSQKKAGEGQKAR</sequence>